<proteinExistence type="predicted"/>
<organism evidence="1 2">
    <name type="scientific">Coprococcus comes</name>
    <dbReference type="NCBI Taxonomy" id="410072"/>
    <lineage>
        <taxon>Bacteria</taxon>
        <taxon>Bacillati</taxon>
        <taxon>Bacillota</taxon>
        <taxon>Clostridia</taxon>
        <taxon>Lachnospirales</taxon>
        <taxon>Lachnospiraceae</taxon>
        <taxon>Coprococcus</taxon>
    </lineage>
</organism>
<protein>
    <submittedName>
        <fullName evidence="1">Uncharacterized protein</fullName>
    </submittedName>
</protein>
<evidence type="ECO:0000313" key="2">
    <source>
        <dbReference type="Proteomes" id="UP000554488"/>
    </source>
</evidence>
<evidence type="ECO:0000313" key="1">
    <source>
        <dbReference type="EMBL" id="NUN85070.1"/>
    </source>
</evidence>
<dbReference type="EMBL" id="JABWDC010000001">
    <property type="protein sequence ID" value="NUN85070.1"/>
    <property type="molecule type" value="Genomic_DNA"/>
</dbReference>
<dbReference type="AlphaFoldDB" id="A0A849XTJ5"/>
<dbReference type="RefSeq" id="WP_175305104.1">
    <property type="nucleotide sequence ID" value="NZ_JABWDC010000001.1"/>
</dbReference>
<reference evidence="1 2" key="2">
    <citation type="submission" date="2020-07" db="EMBL/GenBank/DDBJ databases">
        <title>Bacterial metabolism rescues the inhibition of intestinal drug absorption by food and drug additives.</title>
        <authorList>
            <person name="Zou L."/>
            <person name="Spanogiannopoulos P."/>
            <person name="Chien H.-C."/>
            <person name="Pieper L.M."/>
            <person name="Cai W."/>
            <person name="Khuri N."/>
            <person name="Pottel J."/>
            <person name="Vora B."/>
            <person name="Ni Z."/>
            <person name="Tsakalozou E."/>
            <person name="Zhang W."/>
            <person name="Shoichet B.K."/>
            <person name="Giacomini K.M."/>
            <person name="Turnbaugh P.J."/>
        </authorList>
    </citation>
    <scope>NUCLEOTIDE SEQUENCE [LARGE SCALE GENOMIC DNA]</scope>
    <source>
        <strain evidence="1 2">F22</strain>
    </source>
</reference>
<reference evidence="1 2" key="1">
    <citation type="submission" date="2020-04" db="EMBL/GenBank/DDBJ databases">
        <authorList>
            <person name="Pieper L."/>
        </authorList>
    </citation>
    <scope>NUCLEOTIDE SEQUENCE [LARGE SCALE GENOMIC DNA]</scope>
    <source>
        <strain evidence="1 2">F22</strain>
    </source>
</reference>
<name>A0A849XTJ5_9FIRM</name>
<gene>
    <name evidence="1" type="ORF">HUU93_00390</name>
</gene>
<comment type="caution">
    <text evidence="1">The sequence shown here is derived from an EMBL/GenBank/DDBJ whole genome shotgun (WGS) entry which is preliminary data.</text>
</comment>
<accession>A0A849XTJ5</accession>
<dbReference type="Proteomes" id="UP000554488">
    <property type="component" value="Unassembled WGS sequence"/>
</dbReference>
<sequence length="80" mass="9936">MWKTWIPRRYWEISIRRQEELERRVKRLELILLKEAENKLASLSDKEAGKKYKDGYLSIEDIIDRRTKVERKYVDQVMYM</sequence>